<accession>K0T7W8</accession>
<evidence type="ECO:0000259" key="8">
    <source>
        <dbReference type="PROSITE" id="PS50089"/>
    </source>
</evidence>
<keyword evidence="6" id="KW-0862">Zinc</keyword>
<gene>
    <name evidence="10" type="ORF">THAOC_03392</name>
</gene>
<dbReference type="PROSITE" id="PS51873">
    <property type="entry name" value="TRIAD"/>
    <property type="match status" value="1"/>
</dbReference>
<dbReference type="GO" id="GO:0008270">
    <property type="term" value="F:zinc ion binding"/>
    <property type="evidence" value="ECO:0007669"/>
    <property type="project" value="UniProtKB-KW"/>
</dbReference>
<evidence type="ECO:0008006" key="12">
    <source>
        <dbReference type="Google" id="ProtNLM"/>
    </source>
</evidence>
<keyword evidence="11" id="KW-1185">Reference proteome</keyword>
<evidence type="ECO:0000259" key="9">
    <source>
        <dbReference type="PROSITE" id="PS51873"/>
    </source>
</evidence>
<keyword evidence="1" id="KW-0808">Transferase</keyword>
<keyword evidence="3" id="KW-0677">Repeat</keyword>
<dbReference type="Gene3D" id="3.30.40.10">
    <property type="entry name" value="Zinc/RING finger domain, C3HC4 (zinc finger)"/>
    <property type="match status" value="1"/>
</dbReference>
<dbReference type="PROSITE" id="PS50089">
    <property type="entry name" value="ZF_RING_2"/>
    <property type="match status" value="1"/>
</dbReference>
<dbReference type="SUPFAM" id="SSF57850">
    <property type="entry name" value="RING/U-box"/>
    <property type="match status" value="1"/>
</dbReference>
<dbReference type="CDD" id="cd16773">
    <property type="entry name" value="RING-HC_RBR_TRIAD1"/>
    <property type="match status" value="1"/>
</dbReference>
<name>K0T7W8_THAOC</name>
<proteinExistence type="predicted"/>
<dbReference type="OrthoDB" id="69641at2759"/>
<dbReference type="InterPro" id="IPR031127">
    <property type="entry name" value="E3_UB_ligase_RBR"/>
</dbReference>
<evidence type="ECO:0000256" key="4">
    <source>
        <dbReference type="ARBA" id="ARBA00022771"/>
    </source>
</evidence>
<dbReference type="InterPro" id="IPR013083">
    <property type="entry name" value="Znf_RING/FYVE/PHD"/>
</dbReference>
<dbReference type="GO" id="GO:0004842">
    <property type="term" value="F:ubiquitin-protein transferase activity"/>
    <property type="evidence" value="ECO:0007669"/>
    <property type="project" value="InterPro"/>
</dbReference>
<evidence type="ECO:0000256" key="7">
    <source>
        <dbReference type="PROSITE-ProRule" id="PRU00175"/>
    </source>
</evidence>
<evidence type="ECO:0000256" key="1">
    <source>
        <dbReference type="ARBA" id="ARBA00022679"/>
    </source>
</evidence>
<dbReference type="Proteomes" id="UP000266841">
    <property type="component" value="Unassembled WGS sequence"/>
</dbReference>
<keyword evidence="5" id="KW-0833">Ubl conjugation pathway</keyword>
<protein>
    <recommendedName>
        <fullName evidence="12">RING-type domain-containing protein</fullName>
    </recommendedName>
</protein>
<keyword evidence="2" id="KW-0479">Metal-binding</keyword>
<evidence type="ECO:0000256" key="6">
    <source>
        <dbReference type="ARBA" id="ARBA00022833"/>
    </source>
</evidence>
<comment type="caution">
    <text evidence="10">The sequence shown here is derived from an EMBL/GenBank/DDBJ whole genome shotgun (WGS) entry which is preliminary data.</text>
</comment>
<dbReference type="AlphaFoldDB" id="K0T7W8"/>
<keyword evidence="4 7" id="KW-0863">Zinc-finger</keyword>
<dbReference type="GO" id="GO:0016567">
    <property type="term" value="P:protein ubiquitination"/>
    <property type="evidence" value="ECO:0007669"/>
    <property type="project" value="InterPro"/>
</dbReference>
<dbReference type="InterPro" id="IPR001841">
    <property type="entry name" value="Znf_RING"/>
</dbReference>
<evidence type="ECO:0000313" key="10">
    <source>
        <dbReference type="EMBL" id="EJK74903.1"/>
    </source>
</evidence>
<evidence type="ECO:0000256" key="5">
    <source>
        <dbReference type="ARBA" id="ARBA00022786"/>
    </source>
</evidence>
<dbReference type="EMBL" id="AGNL01003269">
    <property type="protein sequence ID" value="EJK74903.1"/>
    <property type="molecule type" value="Genomic_DNA"/>
</dbReference>
<reference evidence="10 11" key="1">
    <citation type="journal article" date="2012" name="Genome Biol.">
        <title>Genome and low-iron response of an oceanic diatom adapted to chronic iron limitation.</title>
        <authorList>
            <person name="Lommer M."/>
            <person name="Specht M."/>
            <person name="Roy A.S."/>
            <person name="Kraemer L."/>
            <person name="Andreson R."/>
            <person name="Gutowska M.A."/>
            <person name="Wolf J."/>
            <person name="Bergner S.V."/>
            <person name="Schilhabel M.B."/>
            <person name="Klostermeier U.C."/>
            <person name="Beiko R.G."/>
            <person name="Rosenstiel P."/>
            <person name="Hippler M."/>
            <person name="Laroche J."/>
        </authorList>
    </citation>
    <scope>NUCLEOTIDE SEQUENCE [LARGE SCALE GENOMIC DNA]</scope>
    <source>
        <strain evidence="10 11">CCMP1005</strain>
    </source>
</reference>
<evidence type="ECO:0000313" key="11">
    <source>
        <dbReference type="Proteomes" id="UP000266841"/>
    </source>
</evidence>
<feature type="domain" description="RING-type" evidence="8">
    <location>
        <begin position="839"/>
        <end position="881"/>
    </location>
</feature>
<feature type="non-terminal residue" evidence="10">
    <location>
        <position position="948"/>
    </location>
</feature>
<sequence length="948" mass="104249">MEKLNDELESLIRVRNRLSQTPDAKLPSVLTSLLPRLVVHLNRHNLDLEVLRAQRNAGDNVVAEEVALRTKLQGQISGIWMAATERIRGGTIRTAPWVAPIVIKLQEPTHWADVTIAFILSLLQASWSIAEEDPAALSDHYLPSLSSLVERLHNALTTQTGANAHGITNASTTELNYRNASWLCLDVLALSRGLPVLHDWDRDQFNELEWKRPSINKLQPKQASSWLETGLFQLSLDLLFFIPNGTSGENGISLAGKARLNHRIAQSEVVRRRGMQTNARGLFPNRQMNGGPLVLSWNESYLRELKVACISEIGVAIQNQRQRDIDINELHIKRALLLCILVASSHSMHGKVATEILNKSYHLGLGGSNAASALKPSSLLSGKRKKTLAPTAPARPSGPGDLTFCCSLMSLVLGLETSSSILQKYRHTEVAAKIETILGRANSTQESTAGTNQVFQRAPMPFVVAERAVSFILNNTLKEAVLPADNADAPTMHLMVDLAIGLKDQRGEVGSCWAIRILDRISARLALCGATVERLRLVELLQKRNMELLPIVLFRISHDGNDTDGAQDARDRLLRNHRRDQQRRQLSKEYFVEARKVAYKVVVQAASQYFENPNNLEDVFAMPKMVIQCAVMEKDADSHSLIFKASDSLLEVFKKCFAKYMTASPDASAVAAVSPLLPSLLNAVCADSKVARRIAAAWASKFLPCFDMPVSLHVCSFLSTDVDSLVAAMASKWLSSHRPSDVSMANEESLVSFLDLSTDEGTRSLQTSLDAEVKRLSDTSGLAMPACRIVLTNCNFDVGKAQEGLECGRSNLLERAGVIARSKVASSTSAHQHGSRHLCLICYDEVESTDTFSLACDHIFCCSCWQQHLASCSMPLSASCPHYDCTERVAIEDVQEVAPDQVPRWNTATTQLFVAGSREHSQCPSPDCPLVAHICKDVVGRTPSVECT</sequence>
<evidence type="ECO:0000256" key="3">
    <source>
        <dbReference type="ARBA" id="ARBA00022737"/>
    </source>
</evidence>
<evidence type="ECO:0000256" key="2">
    <source>
        <dbReference type="ARBA" id="ARBA00022723"/>
    </source>
</evidence>
<feature type="domain" description="RING-type" evidence="9">
    <location>
        <begin position="835"/>
        <end position="948"/>
    </location>
</feature>
<dbReference type="InterPro" id="IPR044066">
    <property type="entry name" value="TRIAD_supradom"/>
</dbReference>
<dbReference type="PANTHER" id="PTHR11685">
    <property type="entry name" value="RBR FAMILY RING FINGER AND IBR DOMAIN-CONTAINING"/>
    <property type="match status" value="1"/>
</dbReference>
<organism evidence="10 11">
    <name type="scientific">Thalassiosira oceanica</name>
    <name type="common">Marine diatom</name>
    <dbReference type="NCBI Taxonomy" id="159749"/>
    <lineage>
        <taxon>Eukaryota</taxon>
        <taxon>Sar</taxon>
        <taxon>Stramenopiles</taxon>
        <taxon>Ochrophyta</taxon>
        <taxon>Bacillariophyta</taxon>
        <taxon>Coscinodiscophyceae</taxon>
        <taxon>Thalassiosirophycidae</taxon>
        <taxon>Thalassiosirales</taxon>
        <taxon>Thalassiosiraceae</taxon>
        <taxon>Thalassiosira</taxon>
    </lineage>
</organism>